<dbReference type="InterPro" id="IPR036388">
    <property type="entry name" value="WH-like_DNA-bd_sf"/>
</dbReference>
<evidence type="ECO:0000259" key="4">
    <source>
        <dbReference type="PROSITE" id="PS51118"/>
    </source>
</evidence>
<proteinExistence type="predicted"/>
<gene>
    <name evidence="5" type="ORF">CFB84_35160</name>
</gene>
<dbReference type="PANTHER" id="PTHR33204">
    <property type="entry name" value="TRANSCRIPTIONAL REGULATOR, MARR FAMILY"/>
    <property type="match status" value="1"/>
</dbReference>
<dbReference type="RefSeq" id="WP_089453821.1">
    <property type="nucleotide sequence ID" value="NZ_NKFA01000026.1"/>
</dbReference>
<evidence type="ECO:0000256" key="1">
    <source>
        <dbReference type="ARBA" id="ARBA00023015"/>
    </source>
</evidence>
<protein>
    <submittedName>
        <fullName evidence="5">Transcriptional regulator</fullName>
    </submittedName>
</protein>
<dbReference type="EMBL" id="NKFA01000026">
    <property type="protein sequence ID" value="OXI36265.1"/>
    <property type="molecule type" value="Genomic_DNA"/>
</dbReference>
<dbReference type="Pfam" id="PF01638">
    <property type="entry name" value="HxlR"/>
    <property type="match status" value="1"/>
</dbReference>
<dbReference type="InterPro" id="IPR002577">
    <property type="entry name" value="HTH_HxlR"/>
</dbReference>
<dbReference type="SUPFAM" id="SSF46785">
    <property type="entry name" value="Winged helix' DNA-binding domain"/>
    <property type="match status" value="1"/>
</dbReference>
<dbReference type="AlphaFoldDB" id="A0A228I269"/>
<keyword evidence="1" id="KW-0805">Transcription regulation</keyword>
<dbReference type="PROSITE" id="PS51118">
    <property type="entry name" value="HTH_HXLR"/>
    <property type="match status" value="1"/>
</dbReference>
<dbReference type="PANTHER" id="PTHR33204:SF29">
    <property type="entry name" value="TRANSCRIPTIONAL REGULATOR"/>
    <property type="match status" value="1"/>
</dbReference>
<evidence type="ECO:0000313" key="6">
    <source>
        <dbReference type="Proteomes" id="UP000214600"/>
    </source>
</evidence>
<reference evidence="5 6" key="2">
    <citation type="submission" date="2017-08" db="EMBL/GenBank/DDBJ databases">
        <title>WGS of novel Burkholderia cepaca complex species.</title>
        <authorList>
            <person name="Lipuma J."/>
            <person name="Spilker T."/>
        </authorList>
    </citation>
    <scope>NUCLEOTIDE SEQUENCE [LARGE SCALE GENOMIC DNA]</scope>
    <source>
        <strain evidence="5 6">AU17325</strain>
    </source>
</reference>
<name>A0A228I269_9BURK</name>
<dbReference type="InterPro" id="IPR036390">
    <property type="entry name" value="WH_DNA-bd_sf"/>
</dbReference>
<dbReference type="GO" id="GO:0003677">
    <property type="term" value="F:DNA binding"/>
    <property type="evidence" value="ECO:0007669"/>
    <property type="project" value="UniProtKB-KW"/>
</dbReference>
<keyword evidence="3" id="KW-0804">Transcription</keyword>
<dbReference type="OrthoDB" id="9807069at2"/>
<reference evidence="6" key="1">
    <citation type="submission" date="2017-06" db="EMBL/GenBank/DDBJ databases">
        <authorList>
            <person name="LiPuma J."/>
            <person name="Spilker T."/>
        </authorList>
    </citation>
    <scope>NUCLEOTIDE SEQUENCE [LARGE SCALE GENOMIC DNA]</scope>
    <source>
        <strain evidence="6">AU17325</strain>
    </source>
</reference>
<sequence>MKSSATGCSVEEAMRLLGGRWRLLLVSYLLDGPRRFSDLRRDMPGISQRMLTLDLRALEDAGLVRRTVYPEVPVRVEYDLTADGDRLRPVVDVMREFGLWLKARDADAACATGTTPGAAAAIDTALHSTR</sequence>
<evidence type="ECO:0000256" key="3">
    <source>
        <dbReference type="ARBA" id="ARBA00023163"/>
    </source>
</evidence>
<keyword evidence="2" id="KW-0238">DNA-binding</keyword>
<feature type="domain" description="HTH hxlR-type" evidence="4">
    <location>
        <begin position="8"/>
        <end position="106"/>
    </location>
</feature>
<dbReference type="Proteomes" id="UP000214600">
    <property type="component" value="Unassembled WGS sequence"/>
</dbReference>
<organism evidence="5 6">
    <name type="scientific">Burkholderia aenigmatica</name>
    <dbReference type="NCBI Taxonomy" id="2015348"/>
    <lineage>
        <taxon>Bacteria</taxon>
        <taxon>Pseudomonadati</taxon>
        <taxon>Pseudomonadota</taxon>
        <taxon>Betaproteobacteria</taxon>
        <taxon>Burkholderiales</taxon>
        <taxon>Burkholderiaceae</taxon>
        <taxon>Burkholderia</taxon>
        <taxon>Burkholderia cepacia complex</taxon>
    </lineage>
</organism>
<accession>A0A228I269</accession>
<comment type="caution">
    <text evidence="5">The sequence shown here is derived from an EMBL/GenBank/DDBJ whole genome shotgun (WGS) entry which is preliminary data.</text>
</comment>
<evidence type="ECO:0000313" key="5">
    <source>
        <dbReference type="EMBL" id="OXI36265.1"/>
    </source>
</evidence>
<evidence type="ECO:0000256" key="2">
    <source>
        <dbReference type="ARBA" id="ARBA00023125"/>
    </source>
</evidence>
<dbReference type="Gene3D" id="1.10.10.10">
    <property type="entry name" value="Winged helix-like DNA-binding domain superfamily/Winged helix DNA-binding domain"/>
    <property type="match status" value="1"/>
</dbReference>